<feature type="compositionally biased region" description="Basic and acidic residues" evidence="10">
    <location>
        <begin position="406"/>
        <end position="417"/>
    </location>
</feature>
<feature type="domain" description="Helicase C-terminal" evidence="12">
    <location>
        <begin position="220"/>
        <end position="384"/>
    </location>
</feature>
<dbReference type="Proteomes" id="UP000756860">
    <property type="component" value="Unassembled WGS sequence"/>
</dbReference>
<feature type="domain" description="Helicase ATP-binding" evidence="11">
    <location>
        <begin position="32"/>
        <end position="209"/>
    </location>
</feature>
<evidence type="ECO:0000256" key="1">
    <source>
        <dbReference type="ARBA" id="ARBA00022490"/>
    </source>
</evidence>
<dbReference type="InterPro" id="IPR023554">
    <property type="entry name" value="RNA_helicase_ATP-dep_RhlB"/>
</dbReference>
<dbReference type="InterPro" id="IPR001650">
    <property type="entry name" value="Helicase_C-like"/>
</dbReference>
<dbReference type="InterPro" id="IPR000629">
    <property type="entry name" value="RNA-helicase_DEAD-box_CS"/>
</dbReference>
<dbReference type="RefSeq" id="WP_214174581.1">
    <property type="nucleotide sequence ID" value="NZ_JAHCVK010000001.1"/>
</dbReference>
<dbReference type="HAMAP" id="MF_00661">
    <property type="entry name" value="DEAD_helicase_RhlB"/>
    <property type="match status" value="1"/>
</dbReference>
<keyword evidence="3 9" id="KW-0378">Hydrolase</keyword>
<proteinExistence type="inferred from homology"/>
<evidence type="ECO:0000256" key="3">
    <source>
        <dbReference type="ARBA" id="ARBA00022801"/>
    </source>
</evidence>
<dbReference type="CDD" id="cd18787">
    <property type="entry name" value="SF2_C_DEAD"/>
    <property type="match status" value="1"/>
</dbReference>
<organism evidence="14 15">
    <name type="scientific">Geomobilimonas luticola</name>
    <dbReference type="NCBI Taxonomy" id="1114878"/>
    <lineage>
        <taxon>Bacteria</taxon>
        <taxon>Pseudomonadati</taxon>
        <taxon>Thermodesulfobacteriota</taxon>
        <taxon>Desulfuromonadia</taxon>
        <taxon>Geobacterales</taxon>
        <taxon>Geobacteraceae</taxon>
        <taxon>Geomobilimonas</taxon>
    </lineage>
</organism>
<feature type="compositionally biased region" description="Basic residues" evidence="10">
    <location>
        <begin position="443"/>
        <end position="453"/>
    </location>
</feature>
<evidence type="ECO:0000256" key="9">
    <source>
        <dbReference type="RuleBase" id="RU000492"/>
    </source>
</evidence>
<reference evidence="14 15" key="1">
    <citation type="submission" date="2021-05" db="EMBL/GenBank/DDBJ databases">
        <title>The draft genome of Geobacter luticola JCM 17780.</title>
        <authorList>
            <person name="Xu Z."/>
            <person name="Masuda Y."/>
            <person name="Itoh H."/>
            <person name="Senoo K."/>
        </authorList>
    </citation>
    <scope>NUCLEOTIDE SEQUENCE [LARGE SCALE GENOMIC DNA]</scope>
    <source>
        <strain evidence="14 15">JCM 17780</strain>
    </source>
</reference>
<evidence type="ECO:0000256" key="4">
    <source>
        <dbReference type="ARBA" id="ARBA00022806"/>
    </source>
</evidence>
<dbReference type="PANTHER" id="PTHR47959:SF10">
    <property type="entry name" value="ATP-DEPENDENT RNA HELICASE RHLB"/>
    <property type="match status" value="1"/>
</dbReference>
<keyword evidence="4 9" id="KW-0347">Helicase</keyword>
<evidence type="ECO:0000259" key="11">
    <source>
        <dbReference type="PROSITE" id="PS51192"/>
    </source>
</evidence>
<evidence type="ECO:0000256" key="5">
    <source>
        <dbReference type="ARBA" id="ARBA00022840"/>
    </source>
</evidence>
<dbReference type="InterPro" id="IPR014001">
    <property type="entry name" value="Helicase_ATP-bd"/>
</dbReference>
<evidence type="ECO:0000313" key="15">
    <source>
        <dbReference type="Proteomes" id="UP000756860"/>
    </source>
</evidence>
<dbReference type="CDD" id="cd00268">
    <property type="entry name" value="DEADc"/>
    <property type="match status" value="1"/>
</dbReference>
<dbReference type="PROSITE" id="PS51192">
    <property type="entry name" value="HELICASE_ATP_BIND_1"/>
    <property type="match status" value="1"/>
</dbReference>
<comment type="similarity">
    <text evidence="7 9">Belongs to the DEAD box helicase family.</text>
</comment>
<dbReference type="InterPro" id="IPR044742">
    <property type="entry name" value="DEAD/DEAH_RhlB"/>
</dbReference>
<dbReference type="InterPro" id="IPR050079">
    <property type="entry name" value="DEAD_box_RNA_helicase"/>
</dbReference>
<dbReference type="PANTHER" id="PTHR47959">
    <property type="entry name" value="ATP-DEPENDENT RNA HELICASE RHLE-RELATED"/>
    <property type="match status" value="1"/>
</dbReference>
<evidence type="ECO:0000313" key="14">
    <source>
        <dbReference type="EMBL" id="MBT0652660.1"/>
    </source>
</evidence>
<feature type="short sequence motif" description="Q motif" evidence="8">
    <location>
        <begin position="1"/>
        <end position="29"/>
    </location>
</feature>
<dbReference type="InterPro" id="IPR011545">
    <property type="entry name" value="DEAD/DEAH_box_helicase_dom"/>
</dbReference>
<dbReference type="SUPFAM" id="SSF52540">
    <property type="entry name" value="P-loop containing nucleoside triphosphate hydrolases"/>
    <property type="match status" value="1"/>
</dbReference>
<protein>
    <submittedName>
        <fullName evidence="14">DEAD/DEAH box helicase</fullName>
    </submittedName>
</protein>
<evidence type="ECO:0000256" key="10">
    <source>
        <dbReference type="SAM" id="MobiDB-lite"/>
    </source>
</evidence>
<dbReference type="PROSITE" id="PS00039">
    <property type="entry name" value="DEAD_ATP_HELICASE"/>
    <property type="match status" value="1"/>
</dbReference>
<keyword evidence="5 9" id="KW-0067">ATP-binding</keyword>
<feature type="compositionally biased region" description="Low complexity" evidence="10">
    <location>
        <begin position="423"/>
        <end position="436"/>
    </location>
</feature>
<dbReference type="SMART" id="SM00487">
    <property type="entry name" value="DEXDc"/>
    <property type="match status" value="1"/>
</dbReference>
<accession>A0ABS5SBB2</accession>
<keyword evidence="15" id="KW-1185">Reference proteome</keyword>
<keyword evidence="1" id="KW-0963">Cytoplasm</keyword>
<dbReference type="Pfam" id="PF00270">
    <property type="entry name" value="DEAD"/>
    <property type="match status" value="1"/>
</dbReference>
<evidence type="ECO:0000256" key="2">
    <source>
        <dbReference type="ARBA" id="ARBA00022741"/>
    </source>
</evidence>
<dbReference type="GO" id="GO:0004386">
    <property type="term" value="F:helicase activity"/>
    <property type="evidence" value="ECO:0007669"/>
    <property type="project" value="UniProtKB-KW"/>
</dbReference>
<dbReference type="PROSITE" id="PS51195">
    <property type="entry name" value="Q_MOTIF"/>
    <property type="match status" value="1"/>
</dbReference>
<dbReference type="InterPro" id="IPR027417">
    <property type="entry name" value="P-loop_NTPase"/>
</dbReference>
<dbReference type="Gene3D" id="3.40.50.300">
    <property type="entry name" value="P-loop containing nucleotide triphosphate hydrolases"/>
    <property type="match status" value="2"/>
</dbReference>
<keyword evidence="6" id="KW-0694">RNA-binding</keyword>
<feature type="domain" description="DEAD-box RNA helicase Q" evidence="13">
    <location>
        <begin position="1"/>
        <end position="29"/>
    </location>
</feature>
<evidence type="ECO:0000256" key="7">
    <source>
        <dbReference type="ARBA" id="ARBA00038437"/>
    </source>
</evidence>
<name>A0ABS5SBB2_9BACT</name>
<evidence type="ECO:0000259" key="13">
    <source>
        <dbReference type="PROSITE" id="PS51195"/>
    </source>
</evidence>
<evidence type="ECO:0000256" key="6">
    <source>
        <dbReference type="ARBA" id="ARBA00022884"/>
    </source>
</evidence>
<dbReference type="InterPro" id="IPR014014">
    <property type="entry name" value="RNA_helicase_DEAD_Q_motif"/>
</dbReference>
<evidence type="ECO:0000259" key="12">
    <source>
        <dbReference type="PROSITE" id="PS51194"/>
    </source>
</evidence>
<keyword evidence="2 9" id="KW-0547">Nucleotide-binding</keyword>
<dbReference type="SMART" id="SM00490">
    <property type="entry name" value="HELICc"/>
    <property type="match status" value="1"/>
</dbReference>
<dbReference type="Pfam" id="PF00271">
    <property type="entry name" value="Helicase_C"/>
    <property type="match status" value="1"/>
</dbReference>
<dbReference type="PROSITE" id="PS51194">
    <property type="entry name" value="HELICASE_CTER"/>
    <property type="match status" value="1"/>
</dbReference>
<feature type="region of interest" description="Disordered" evidence="10">
    <location>
        <begin position="391"/>
        <end position="461"/>
    </location>
</feature>
<dbReference type="EMBL" id="JAHCVK010000001">
    <property type="protein sequence ID" value="MBT0652660.1"/>
    <property type="molecule type" value="Genomic_DNA"/>
</dbReference>
<evidence type="ECO:0000256" key="8">
    <source>
        <dbReference type="PROSITE-ProRule" id="PRU00552"/>
    </source>
</evidence>
<gene>
    <name evidence="14" type="ORF">KI810_06305</name>
</gene>
<comment type="caution">
    <text evidence="14">The sequence shown here is derived from an EMBL/GenBank/DDBJ whole genome shotgun (WGS) entry which is preliminary data.</text>
</comment>
<sequence length="461" mass="51164">MKFSELNLPEPVQQGITETGFTDCTPIQEQTLPLALAGKDVAGQAQTGTGKTAAFLIALFTKLLQTPREGKDRQPRALILAPTRELVVQIEADAQALGKHAGFSIQAIYGGVDYMLQKNALKEGADVVIGTPGRLIDYLKQKVYNLKSVEALVIDEADRMFDMGFIADLRFILRRLPPYDARQNMLFSATLNQRVMELAYEFMNAPTKVSVTPEKMTADNVEQILYHASRKEKFPLLLGLLRKEGMERTMIFINTKREGEFLYDRLNANGFPAKVISGDVEQRKRLKILEDFKSGKLPIMIATDVASRGLHIEGVSHVINYDLPQDAEDYVHRIGRTARAGAEGKAISLADEDGAFYLEAIEEYIKHKVPVEWAEDDMFVHDYIRVKARPRVEKPVGKGKPGQGRGNDRGRSGERTRHEKKGSPTPAAAQASPVAGAGEGEVKKKRRRPRKKKPAGEGTPA</sequence>